<feature type="compositionally biased region" description="Basic and acidic residues" evidence="1">
    <location>
        <begin position="335"/>
        <end position="346"/>
    </location>
</feature>
<feature type="region of interest" description="Disordered" evidence="1">
    <location>
        <begin position="317"/>
        <end position="368"/>
    </location>
</feature>
<evidence type="ECO:0000256" key="1">
    <source>
        <dbReference type="SAM" id="MobiDB-lite"/>
    </source>
</evidence>
<organism evidence="3 4">
    <name type="scientific">Aldrovandia affinis</name>
    <dbReference type="NCBI Taxonomy" id="143900"/>
    <lineage>
        <taxon>Eukaryota</taxon>
        <taxon>Metazoa</taxon>
        <taxon>Chordata</taxon>
        <taxon>Craniata</taxon>
        <taxon>Vertebrata</taxon>
        <taxon>Euteleostomi</taxon>
        <taxon>Actinopterygii</taxon>
        <taxon>Neopterygii</taxon>
        <taxon>Teleostei</taxon>
        <taxon>Notacanthiformes</taxon>
        <taxon>Halosauridae</taxon>
        <taxon>Aldrovandia</taxon>
    </lineage>
</organism>
<dbReference type="Proteomes" id="UP001221898">
    <property type="component" value="Unassembled WGS sequence"/>
</dbReference>
<comment type="caution">
    <text evidence="3">The sequence shown here is derived from an EMBL/GenBank/DDBJ whole genome shotgun (WGS) entry which is preliminary data.</text>
</comment>
<accession>A0AAD7SJI2</accession>
<name>A0AAD7SJI2_9TELE</name>
<dbReference type="PANTHER" id="PTHR47595">
    <property type="entry name" value="HEAT SHOCK 70 KDA PROTEIN 14"/>
    <property type="match status" value="1"/>
</dbReference>
<sequence>TKNTQGSAVVSIKLRSRQAAERENRIFTSSWAIGRRRYRTMDSLRAYDNTLPWTPEEIQAMLSIWADSTVQRELESSVRNEKVYLRISSELATMGFLRSAKQCREKVKKLKQEYRKLKDHNNRDGPDRKGGKWFNLMDSVLGNGNTIPASTTGGSVLNSAMAILEDMSSPSPTSEDSALTGDEPIVEVQIVGDEQPIAQAMPEVRSHSPMPIVTRTHPAVKRKRASCSSDDWKKIILESDQQYVGVLHKMLESETRYRKDELQMKREEIQLKRTDVQQMKEEATTSSAIQGQLVGVLGQIAELFKAKQSALHTCVSQGRNAQSSATSNTTGWESQRSRELHARPQSDTETGAVRHQSLTTESHEENRTREIQHIIKTETEESVVGQQRTDTAPVNLEPVRMQYEESQAHSTTQEAAAITMQQDILAAQQEQCRLMAENNSIQRTLVRAVSRSNRCMADLAKSIRSQTAVAAGVQDRIVQLLERQEWTNQLLTMKVMGVSSTSSQHPQEAKEGLLCRLLDPHQHIQVASLAS</sequence>
<protein>
    <recommendedName>
        <fullName evidence="2">Myb/SANT-like DNA-binding domain-containing protein</fullName>
    </recommendedName>
</protein>
<dbReference type="AlphaFoldDB" id="A0AAD7SJI2"/>
<proteinExistence type="predicted"/>
<evidence type="ECO:0000259" key="2">
    <source>
        <dbReference type="Pfam" id="PF13837"/>
    </source>
</evidence>
<dbReference type="InterPro" id="IPR044822">
    <property type="entry name" value="Myb_DNA-bind_4"/>
</dbReference>
<dbReference type="Pfam" id="PF13837">
    <property type="entry name" value="Myb_DNA-bind_4"/>
    <property type="match status" value="1"/>
</dbReference>
<dbReference type="Gene3D" id="1.10.10.60">
    <property type="entry name" value="Homeodomain-like"/>
    <property type="match status" value="1"/>
</dbReference>
<reference evidence="3" key="1">
    <citation type="journal article" date="2023" name="Science">
        <title>Genome structures resolve the early diversification of teleost fishes.</title>
        <authorList>
            <person name="Parey E."/>
            <person name="Louis A."/>
            <person name="Montfort J."/>
            <person name="Bouchez O."/>
            <person name="Roques C."/>
            <person name="Iampietro C."/>
            <person name="Lluch J."/>
            <person name="Castinel A."/>
            <person name="Donnadieu C."/>
            <person name="Desvignes T."/>
            <person name="Floi Bucao C."/>
            <person name="Jouanno E."/>
            <person name="Wen M."/>
            <person name="Mejri S."/>
            <person name="Dirks R."/>
            <person name="Jansen H."/>
            <person name="Henkel C."/>
            <person name="Chen W.J."/>
            <person name="Zahm M."/>
            <person name="Cabau C."/>
            <person name="Klopp C."/>
            <person name="Thompson A.W."/>
            <person name="Robinson-Rechavi M."/>
            <person name="Braasch I."/>
            <person name="Lecointre G."/>
            <person name="Bobe J."/>
            <person name="Postlethwait J.H."/>
            <person name="Berthelot C."/>
            <person name="Roest Crollius H."/>
            <person name="Guiguen Y."/>
        </authorList>
    </citation>
    <scope>NUCLEOTIDE SEQUENCE</scope>
    <source>
        <strain evidence="3">NC1722</strain>
    </source>
</reference>
<feature type="compositionally biased region" description="Polar residues" evidence="1">
    <location>
        <begin position="317"/>
        <end position="334"/>
    </location>
</feature>
<keyword evidence="4" id="KW-1185">Reference proteome</keyword>
<dbReference type="PANTHER" id="PTHR47595:SF1">
    <property type="entry name" value="MYB_SANT-LIKE DNA-BINDING DOMAIN-CONTAINING PROTEIN"/>
    <property type="match status" value="1"/>
</dbReference>
<feature type="domain" description="Myb/SANT-like DNA-binding" evidence="2">
    <location>
        <begin position="52"/>
        <end position="139"/>
    </location>
</feature>
<feature type="non-terminal residue" evidence="3">
    <location>
        <position position="1"/>
    </location>
</feature>
<dbReference type="EMBL" id="JAINUG010000057">
    <property type="protein sequence ID" value="KAJ8403673.1"/>
    <property type="molecule type" value="Genomic_DNA"/>
</dbReference>
<gene>
    <name evidence="3" type="ORF">AAFF_G00349990</name>
</gene>
<evidence type="ECO:0000313" key="3">
    <source>
        <dbReference type="EMBL" id="KAJ8403673.1"/>
    </source>
</evidence>
<dbReference type="FunFam" id="1.10.10.60:FF:000032">
    <property type="entry name" value="Zinc finger and SCAN domain-containing 20"/>
    <property type="match status" value="1"/>
</dbReference>
<evidence type="ECO:0000313" key="4">
    <source>
        <dbReference type="Proteomes" id="UP001221898"/>
    </source>
</evidence>